<dbReference type="InterPro" id="IPR041413">
    <property type="entry name" value="MLTR_LBD"/>
</dbReference>
<dbReference type="Pfam" id="PF17765">
    <property type="entry name" value="MLTR_LBD"/>
    <property type="match status" value="1"/>
</dbReference>
<dbReference type="EMBL" id="QEOP01000004">
    <property type="protein sequence ID" value="PVZ93417.1"/>
    <property type="molecule type" value="Genomic_DNA"/>
</dbReference>
<dbReference type="SUPFAM" id="SSF47413">
    <property type="entry name" value="lambda repressor-like DNA-binding domains"/>
    <property type="match status" value="1"/>
</dbReference>
<proteinExistence type="predicted"/>
<dbReference type="OrthoDB" id="3518652at2"/>
<dbReference type="RefSeq" id="WP_116757745.1">
    <property type="nucleotide sequence ID" value="NZ_JBHUEX010000001.1"/>
</dbReference>
<dbReference type="Gene3D" id="3.30.450.180">
    <property type="match status" value="1"/>
</dbReference>
<protein>
    <submittedName>
        <fullName evidence="2">XRE family transcriptional regulator</fullName>
    </submittedName>
</protein>
<organism evidence="2 3">
    <name type="scientific">Amnibacterium flavum</name>
    <dbReference type="NCBI Taxonomy" id="2173173"/>
    <lineage>
        <taxon>Bacteria</taxon>
        <taxon>Bacillati</taxon>
        <taxon>Actinomycetota</taxon>
        <taxon>Actinomycetes</taxon>
        <taxon>Micrococcales</taxon>
        <taxon>Microbacteriaceae</taxon>
        <taxon>Amnibacterium</taxon>
    </lineage>
</organism>
<dbReference type="InterPro" id="IPR001387">
    <property type="entry name" value="Cro/C1-type_HTH"/>
</dbReference>
<sequence length="298" mass="32931">MATGRTPLAEFLRARRELLQPEDVGIERDEPRRVPGLRREEVAALAGISAEYYLRLEQGRDHQPSEQVLSALGRALLLDETSQVYLHRLAHPVRAARPVRTRRGVGDGVLRLLEQWSHTPAYVSDRNQDVLAVNPPAAELAPGYLVPGNNLLLATFRERAAAGRKDLWTSSTLDMLAALRFHADPADPRFQEIVGSLSVGDREFRRMWALHDARPQTTGTIASLVDGFGWIEFRWQTLEIPGVSGQFLTTFFGDPGSEAATVVQALAVRTRGRRTRTLDEAQASLAPAATSARRVSAT</sequence>
<dbReference type="SMART" id="SM00530">
    <property type="entry name" value="HTH_XRE"/>
    <property type="match status" value="1"/>
</dbReference>
<name>A0A2V1HSW7_9MICO</name>
<feature type="domain" description="HTH cro/C1-type" evidence="1">
    <location>
        <begin position="11"/>
        <end position="83"/>
    </location>
</feature>
<dbReference type="CDD" id="cd00093">
    <property type="entry name" value="HTH_XRE"/>
    <property type="match status" value="1"/>
</dbReference>
<evidence type="ECO:0000313" key="2">
    <source>
        <dbReference type="EMBL" id="PVZ93417.1"/>
    </source>
</evidence>
<dbReference type="InterPro" id="IPR010982">
    <property type="entry name" value="Lambda_DNA-bd_dom_sf"/>
</dbReference>
<reference evidence="2 3" key="1">
    <citation type="submission" date="2018-05" db="EMBL/GenBank/DDBJ databases">
        <title>Amnibacterium sp. M8JJ-5, whole genome shotgun sequence.</title>
        <authorList>
            <person name="Tuo L."/>
        </authorList>
    </citation>
    <scope>NUCLEOTIDE SEQUENCE [LARGE SCALE GENOMIC DNA]</scope>
    <source>
        <strain evidence="2 3">M8JJ-5</strain>
    </source>
</reference>
<dbReference type="Gene3D" id="1.10.260.40">
    <property type="entry name" value="lambda repressor-like DNA-binding domains"/>
    <property type="match status" value="1"/>
</dbReference>
<dbReference type="Pfam" id="PF13560">
    <property type="entry name" value="HTH_31"/>
    <property type="match status" value="1"/>
</dbReference>
<keyword evidence="3" id="KW-1185">Reference proteome</keyword>
<dbReference type="AlphaFoldDB" id="A0A2V1HSW7"/>
<comment type="caution">
    <text evidence="2">The sequence shown here is derived from an EMBL/GenBank/DDBJ whole genome shotgun (WGS) entry which is preliminary data.</text>
</comment>
<dbReference type="Proteomes" id="UP000244893">
    <property type="component" value="Unassembled WGS sequence"/>
</dbReference>
<evidence type="ECO:0000259" key="1">
    <source>
        <dbReference type="SMART" id="SM00530"/>
    </source>
</evidence>
<evidence type="ECO:0000313" key="3">
    <source>
        <dbReference type="Proteomes" id="UP000244893"/>
    </source>
</evidence>
<dbReference type="PANTHER" id="PTHR35010">
    <property type="entry name" value="BLL4672 PROTEIN-RELATED"/>
    <property type="match status" value="1"/>
</dbReference>
<gene>
    <name evidence="2" type="ORF">DDQ50_15715</name>
</gene>
<dbReference type="PANTHER" id="PTHR35010:SF2">
    <property type="entry name" value="BLL4672 PROTEIN"/>
    <property type="match status" value="1"/>
</dbReference>
<dbReference type="GO" id="GO:0003677">
    <property type="term" value="F:DNA binding"/>
    <property type="evidence" value="ECO:0007669"/>
    <property type="project" value="InterPro"/>
</dbReference>
<accession>A0A2V1HSW7</accession>